<accession>A0AAD4TWF7</accession>
<protein>
    <submittedName>
        <fullName evidence="2">Uncharacterized protein</fullName>
    </submittedName>
</protein>
<evidence type="ECO:0000256" key="1">
    <source>
        <dbReference type="SAM" id="MobiDB-lite"/>
    </source>
</evidence>
<sequence length="310" mass="33190">MLTVALPHDLIEPALGVSLSSVPALGCRGQVQALGPSSGYPYCVQDEFLEATSDPEKGYASWKDSVMVHSCPGRRSGSSANLGKTCWHGIFPVHVERCLIIVPPSGMYMESVPFARHHCCCFWVSCETQGGWKLQWRKGLLTLALLQILQMNLILALNERILSARTAATKGKESCPPGGFSSSPGGEKASVSDSYPSFTTQFKWSLLPEVFLSFFPPGTYTLKLPSGPRRAPGGDDSAQASSQTLVRVFGGAAQDREKGAPGSGLPQECDPRANGPPAELYSSPPCWGSPGLRSSGLGLQPEEKSTENFR</sequence>
<evidence type="ECO:0000313" key="3">
    <source>
        <dbReference type="Proteomes" id="UP001214576"/>
    </source>
</evidence>
<feature type="region of interest" description="Disordered" evidence="1">
    <location>
        <begin position="253"/>
        <end position="310"/>
    </location>
</feature>
<gene>
    <name evidence="2" type="ORF">MG293_014389</name>
</gene>
<organism evidence="2 3">
    <name type="scientific">Ovis ammon polii</name>
    <dbReference type="NCBI Taxonomy" id="230172"/>
    <lineage>
        <taxon>Eukaryota</taxon>
        <taxon>Metazoa</taxon>
        <taxon>Chordata</taxon>
        <taxon>Craniata</taxon>
        <taxon>Vertebrata</taxon>
        <taxon>Euteleostomi</taxon>
        <taxon>Mammalia</taxon>
        <taxon>Eutheria</taxon>
        <taxon>Laurasiatheria</taxon>
        <taxon>Artiodactyla</taxon>
        <taxon>Ruminantia</taxon>
        <taxon>Pecora</taxon>
        <taxon>Bovidae</taxon>
        <taxon>Caprinae</taxon>
        <taxon>Ovis</taxon>
    </lineage>
</organism>
<comment type="caution">
    <text evidence="2">The sequence shown here is derived from an EMBL/GenBank/DDBJ whole genome shotgun (WGS) entry which is preliminary data.</text>
</comment>
<keyword evidence="3" id="KW-1185">Reference proteome</keyword>
<feature type="compositionally biased region" description="Low complexity" evidence="1">
    <location>
        <begin position="288"/>
        <end position="299"/>
    </location>
</feature>
<name>A0AAD4TWF7_OVIAM</name>
<reference evidence="2" key="1">
    <citation type="submission" date="2022-03" db="EMBL/GenBank/DDBJ databases">
        <title>Genomic analyses of argali, domestic sheep and their hybrids provide insights into chromosomal evolution, heterosis and genetic basis of agronomic traits.</title>
        <authorList>
            <person name="Li M."/>
        </authorList>
    </citation>
    <scope>NUCLEOTIDE SEQUENCE</scope>
    <source>
        <strain evidence="2">CAU-MHL-2022a</strain>
        <tissue evidence="2">Skin</tissue>
    </source>
</reference>
<evidence type="ECO:0000313" key="2">
    <source>
        <dbReference type="EMBL" id="KAI4535163.1"/>
    </source>
</evidence>
<proteinExistence type="predicted"/>
<feature type="compositionally biased region" description="Basic and acidic residues" evidence="1">
    <location>
        <begin position="301"/>
        <end position="310"/>
    </location>
</feature>
<dbReference type="AlphaFoldDB" id="A0AAD4TWF7"/>
<dbReference type="EMBL" id="JAKZEL010000018">
    <property type="protein sequence ID" value="KAI4535163.1"/>
    <property type="molecule type" value="Genomic_DNA"/>
</dbReference>
<dbReference type="Proteomes" id="UP001214576">
    <property type="component" value="Unassembled WGS sequence"/>
</dbReference>